<organism evidence="1 2">
    <name type="scientific">Sphaerotilus uruguayifluvii</name>
    <dbReference type="NCBI Taxonomy" id="2735897"/>
    <lineage>
        <taxon>Bacteria</taxon>
        <taxon>Pseudomonadati</taxon>
        <taxon>Pseudomonadota</taxon>
        <taxon>Betaproteobacteria</taxon>
        <taxon>Burkholderiales</taxon>
        <taxon>Sphaerotilaceae</taxon>
        <taxon>Sphaerotilus</taxon>
    </lineage>
</organism>
<accession>A0ABX2FYY6</accession>
<comment type="caution">
    <text evidence="1">The sequence shown here is derived from an EMBL/GenBank/DDBJ whole genome shotgun (WGS) entry which is preliminary data.</text>
</comment>
<dbReference type="RefSeq" id="WP_173803375.1">
    <property type="nucleotide sequence ID" value="NZ_JABSNM010000001.1"/>
</dbReference>
<reference evidence="1 2" key="1">
    <citation type="submission" date="2020-05" db="EMBL/GenBank/DDBJ databases">
        <title>Genomic Encyclopedia of Type Strains, Phase IV (KMG-V): Genome sequencing to study the core and pangenomes of soil and plant-associated prokaryotes.</title>
        <authorList>
            <person name="Whitman W."/>
        </authorList>
    </citation>
    <scope>NUCLEOTIDE SEQUENCE [LARGE SCALE GENOMIC DNA]</scope>
    <source>
        <strain evidence="1 2">C29</strain>
    </source>
</reference>
<evidence type="ECO:0000313" key="2">
    <source>
        <dbReference type="Proteomes" id="UP001516061"/>
    </source>
</evidence>
<protein>
    <submittedName>
        <fullName evidence="1">Uncharacterized protein</fullName>
    </submittedName>
</protein>
<dbReference type="EMBL" id="JABSNM010000001">
    <property type="protein sequence ID" value="NRT54410.1"/>
    <property type="molecule type" value="Genomic_DNA"/>
</dbReference>
<name>A0ABX2FYY6_9BURK</name>
<evidence type="ECO:0000313" key="1">
    <source>
        <dbReference type="EMBL" id="NRT54410.1"/>
    </source>
</evidence>
<gene>
    <name evidence="1" type="ORF">HNQ01_000117</name>
</gene>
<dbReference type="Proteomes" id="UP001516061">
    <property type="component" value="Unassembled WGS sequence"/>
</dbReference>
<proteinExistence type="predicted"/>
<sequence>MTVTVHRAANGHLLLELGEASDAAWHGLAALLVNEYKFTRIGTAVLGAGEQIHPSFQVPEFTLAAGWDNWSGHYLLSESAEGDAFIERLAASGAV</sequence>
<keyword evidence="2" id="KW-1185">Reference proteome</keyword>